<evidence type="ECO:0000259" key="3">
    <source>
        <dbReference type="Pfam" id="PF25298"/>
    </source>
</evidence>
<protein>
    <recommendedName>
        <fullName evidence="3">FP protein C-terminal domain-containing protein</fullName>
    </recommendedName>
</protein>
<keyword evidence="5" id="KW-1185">Reference proteome</keyword>
<dbReference type="Pfam" id="PF25298">
    <property type="entry name" value="Baculo_FP_2nd"/>
    <property type="match status" value="1"/>
</dbReference>
<evidence type="ECO:0000313" key="5">
    <source>
        <dbReference type="Proteomes" id="UP001153714"/>
    </source>
</evidence>
<dbReference type="OrthoDB" id="7436381at2759"/>
<dbReference type="EMBL" id="OU893344">
    <property type="protein sequence ID" value="CAG9784968.1"/>
    <property type="molecule type" value="Genomic_DNA"/>
</dbReference>
<feature type="region of interest" description="Disordered" evidence="2">
    <location>
        <begin position="1"/>
        <end position="26"/>
    </location>
</feature>
<reference evidence="4" key="2">
    <citation type="submission" date="2022-10" db="EMBL/GenBank/DDBJ databases">
        <authorList>
            <consortium name="ENA_rothamsted_submissions"/>
            <consortium name="culmorum"/>
            <person name="King R."/>
        </authorList>
    </citation>
    <scope>NUCLEOTIDE SEQUENCE</scope>
</reference>
<dbReference type="Proteomes" id="UP001153714">
    <property type="component" value="Chromosome 13"/>
</dbReference>
<name>A0A9N9QWQ7_9NEOP</name>
<evidence type="ECO:0000256" key="2">
    <source>
        <dbReference type="SAM" id="MobiDB-lite"/>
    </source>
</evidence>
<feature type="coiled-coil region" evidence="1">
    <location>
        <begin position="40"/>
        <end position="110"/>
    </location>
</feature>
<keyword evidence="1" id="KW-0175">Coiled coil</keyword>
<dbReference type="InterPro" id="IPR057251">
    <property type="entry name" value="FP_C"/>
</dbReference>
<feature type="domain" description="FP protein C-terminal" evidence="3">
    <location>
        <begin position="240"/>
        <end position="286"/>
    </location>
</feature>
<organism evidence="4 5">
    <name type="scientific">Diatraea saccharalis</name>
    <name type="common">sugarcane borer</name>
    <dbReference type="NCBI Taxonomy" id="40085"/>
    <lineage>
        <taxon>Eukaryota</taxon>
        <taxon>Metazoa</taxon>
        <taxon>Ecdysozoa</taxon>
        <taxon>Arthropoda</taxon>
        <taxon>Hexapoda</taxon>
        <taxon>Insecta</taxon>
        <taxon>Pterygota</taxon>
        <taxon>Neoptera</taxon>
        <taxon>Endopterygota</taxon>
        <taxon>Lepidoptera</taxon>
        <taxon>Glossata</taxon>
        <taxon>Ditrysia</taxon>
        <taxon>Pyraloidea</taxon>
        <taxon>Crambidae</taxon>
        <taxon>Crambinae</taxon>
        <taxon>Diatraea</taxon>
    </lineage>
</organism>
<accession>A0A9N9QWQ7</accession>
<reference evidence="4" key="1">
    <citation type="submission" date="2021-12" db="EMBL/GenBank/DDBJ databases">
        <authorList>
            <person name="King R."/>
        </authorList>
    </citation>
    <scope>NUCLEOTIDE SEQUENCE</scope>
</reference>
<evidence type="ECO:0000256" key="1">
    <source>
        <dbReference type="SAM" id="Coils"/>
    </source>
</evidence>
<dbReference type="AlphaFoldDB" id="A0A9N9QWQ7"/>
<gene>
    <name evidence="4" type="ORF">DIATSA_LOCUS3030</name>
</gene>
<proteinExistence type="predicted"/>
<evidence type="ECO:0000313" key="4">
    <source>
        <dbReference type="EMBL" id="CAG9784968.1"/>
    </source>
</evidence>
<feature type="compositionally biased region" description="Polar residues" evidence="2">
    <location>
        <begin position="1"/>
        <end position="14"/>
    </location>
</feature>
<sequence length="290" mass="34262">MTHNKSLSESNLFEQNEHTPPNFLYQRNKRPREHDCESELKEFKEEMKAMISSLMATQRDDIKKIYPTLLEIKNTNDEIKSSVTYLTAQNKELEKEIEQLEIQNRKDKSYICLLENRVENLQRESLRSHIEIKNVPKITRESREDLLNMITKLSNTIKYDIKEKDIKDIYRVRDQKDNTRTVSTLVVELASTMQKTDLLKLIKTYNIKNKEKLCGKHLELIQYEKTPIYVSEKLTALGARLYFLARDLTKSKAYKFCWTSFGKVYVRKDEASPIILIKNESQVNSLMQQI</sequence>